<evidence type="ECO:0000256" key="2">
    <source>
        <dbReference type="ARBA" id="ARBA00009477"/>
    </source>
</evidence>
<keyword evidence="4 9" id="KW-1003">Cell membrane</keyword>
<organism evidence="12 13">
    <name type="scientific">Sphingomonas sanguinis</name>
    <dbReference type="NCBI Taxonomy" id="33051"/>
    <lineage>
        <taxon>Bacteria</taxon>
        <taxon>Pseudomonadati</taxon>
        <taxon>Pseudomonadota</taxon>
        <taxon>Alphaproteobacteria</taxon>
        <taxon>Sphingomonadales</taxon>
        <taxon>Sphingomonadaceae</taxon>
        <taxon>Sphingomonas</taxon>
    </lineage>
</organism>
<dbReference type="Proteomes" id="UP001292182">
    <property type="component" value="Unassembled WGS sequence"/>
</dbReference>
<feature type="transmembrane region" description="Helical" evidence="9">
    <location>
        <begin position="27"/>
        <end position="46"/>
    </location>
</feature>
<proteinExistence type="inferred from homology"/>
<dbReference type="InterPro" id="IPR050739">
    <property type="entry name" value="MFP"/>
</dbReference>
<gene>
    <name evidence="12" type="ORF">N4G62_07255</name>
</gene>
<evidence type="ECO:0000256" key="9">
    <source>
        <dbReference type="RuleBase" id="RU365093"/>
    </source>
</evidence>
<keyword evidence="6 9" id="KW-0812">Transmembrane</keyword>
<reference evidence="13" key="1">
    <citation type="submission" date="2023-07" db="EMBL/GenBank/DDBJ databases">
        <title>Whole genome sequence analysis of rice epiphytic Sphingomonas sanguinis OsEp_Plm_15B2.</title>
        <authorList>
            <person name="Sahu K.P."/>
            <person name="Asharani P."/>
            <person name="Reddy B."/>
            <person name="Kumar A."/>
        </authorList>
    </citation>
    <scope>NUCLEOTIDE SEQUENCE [LARGE SCALE GENOMIC DNA]</scope>
    <source>
        <strain evidence="13">OsEp_Plm_15B2</strain>
    </source>
</reference>
<evidence type="ECO:0000256" key="7">
    <source>
        <dbReference type="ARBA" id="ARBA00022989"/>
    </source>
</evidence>
<comment type="similarity">
    <text evidence="2 9">Belongs to the membrane fusion protein (MFP) (TC 8.A.1) family.</text>
</comment>
<keyword evidence="3 9" id="KW-0813">Transport</keyword>
<keyword evidence="13" id="KW-1185">Reference proteome</keyword>
<keyword evidence="5 9" id="KW-0997">Cell inner membrane</keyword>
<evidence type="ECO:0000256" key="6">
    <source>
        <dbReference type="ARBA" id="ARBA00022692"/>
    </source>
</evidence>
<dbReference type="InterPro" id="IPR010129">
    <property type="entry name" value="T1SS_HlyD"/>
</dbReference>
<keyword evidence="8 9" id="KW-0472">Membrane</keyword>
<dbReference type="PANTHER" id="PTHR30386:SF17">
    <property type="entry name" value="ALKALINE PROTEASE SECRETION PROTEIN APRE"/>
    <property type="match status" value="1"/>
</dbReference>
<dbReference type="EMBL" id="JAOBTW010000007">
    <property type="protein sequence ID" value="MDZ7281821.1"/>
    <property type="molecule type" value="Genomic_DNA"/>
</dbReference>
<evidence type="ECO:0000256" key="5">
    <source>
        <dbReference type="ARBA" id="ARBA00022519"/>
    </source>
</evidence>
<sequence length="453" mass="48308">MSAITHNPVGPWSAPDRLPNDDPRKELMIGAALAGALVLGFGGWAVTTRLDAAVIGQGVVRIDEARQVIQAPQSGVVSTVPVHNGDHVRRGDMLVAFADVDAVAQERAMAARTLGLEAEIARLEAELANRPTITAPARFATLTGDDRRIADDAMRMAQAQFEAGRALEASERGVLADRGAQIGHQIDGYRQRLLSSRRQSELSNEELASYRTLYQKGLATKPRLLALERSVAAIDGDTGAAVTEIARLHSAAGEARLQLVQARSERSRQSAERLRAAQTEFATALPQWQATAEQLRRTVVRAPSDGVVTALRTRVPGAVLQAGAPLLEIVPERGALSVETRVSVADANDLRPGQAAEVKLSVLHGRLLPPVKGVVSRVSADSQEDEKTGQPYYTATVRLSAAELNRVARMGEVEGGVRAGTPVEVVVATKPRSALGFLLGPLTSRLSGTFSQR</sequence>
<evidence type="ECO:0000313" key="12">
    <source>
        <dbReference type="EMBL" id="MDZ7281821.1"/>
    </source>
</evidence>
<accession>A0ABU5LPG1</accession>
<evidence type="ECO:0000256" key="3">
    <source>
        <dbReference type="ARBA" id="ARBA00022448"/>
    </source>
</evidence>
<dbReference type="InterPro" id="IPR058982">
    <property type="entry name" value="Beta-barrel_AprE"/>
</dbReference>
<dbReference type="Pfam" id="PF25994">
    <property type="entry name" value="HH_AprE"/>
    <property type="match status" value="1"/>
</dbReference>
<comment type="caution">
    <text evidence="12">The sequence shown here is derived from an EMBL/GenBank/DDBJ whole genome shotgun (WGS) entry which is preliminary data.</text>
</comment>
<evidence type="ECO:0000256" key="1">
    <source>
        <dbReference type="ARBA" id="ARBA00004377"/>
    </source>
</evidence>
<evidence type="ECO:0000313" key="13">
    <source>
        <dbReference type="Proteomes" id="UP001292182"/>
    </source>
</evidence>
<dbReference type="Pfam" id="PF26002">
    <property type="entry name" value="Beta-barrel_AprE"/>
    <property type="match status" value="1"/>
</dbReference>
<evidence type="ECO:0000259" key="11">
    <source>
        <dbReference type="Pfam" id="PF26002"/>
    </source>
</evidence>
<protein>
    <recommendedName>
        <fullName evidence="9">Membrane fusion protein (MFP) family protein</fullName>
    </recommendedName>
</protein>
<evidence type="ECO:0000256" key="8">
    <source>
        <dbReference type="ARBA" id="ARBA00023136"/>
    </source>
</evidence>
<feature type="domain" description="AprE-like beta-barrel" evidence="11">
    <location>
        <begin position="336"/>
        <end position="429"/>
    </location>
</feature>
<evidence type="ECO:0000259" key="10">
    <source>
        <dbReference type="Pfam" id="PF25994"/>
    </source>
</evidence>
<dbReference type="RefSeq" id="WP_219019310.1">
    <property type="nucleotide sequence ID" value="NZ_CP079203.1"/>
</dbReference>
<name>A0ABU5LPG1_9SPHN</name>
<dbReference type="PANTHER" id="PTHR30386">
    <property type="entry name" value="MEMBRANE FUSION SUBUNIT OF EMRAB-TOLC MULTIDRUG EFFLUX PUMP"/>
    <property type="match status" value="1"/>
</dbReference>
<feature type="domain" description="AprE-like long alpha-helical hairpin" evidence="10">
    <location>
        <begin position="104"/>
        <end position="293"/>
    </location>
</feature>
<keyword evidence="7 9" id="KW-1133">Transmembrane helix</keyword>
<comment type="subcellular location">
    <subcellularLocation>
        <location evidence="1 9">Cell inner membrane</location>
        <topology evidence="1 9">Single-pass membrane protein</topology>
    </subcellularLocation>
</comment>
<dbReference type="InterPro" id="IPR058781">
    <property type="entry name" value="HH_AprE-like"/>
</dbReference>
<evidence type="ECO:0000256" key="4">
    <source>
        <dbReference type="ARBA" id="ARBA00022475"/>
    </source>
</evidence>
<dbReference type="NCBIfam" id="TIGR01843">
    <property type="entry name" value="type_I_hlyD"/>
    <property type="match status" value="1"/>
</dbReference>